<name>A0A517R4P6_9PLAN</name>
<evidence type="ECO:0000256" key="5">
    <source>
        <dbReference type="ARBA" id="ARBA00007417"/>
    </source>
</evidence>
<dbReference type="InterPro" id="IPR016193">
    <property type="entry name" value="Cytidine_deaminase-like"/>
</dbReference>
<accession>A0A517R4P6</accession>
<feature type="binding site" evidence="15">
    <location>
        <position position="90"/>
    </location>
    <ligand>
        <name>Zn(2+)</name>
        <dbReference type="ChEBI" id="CHEBI:29105"/>
        <note>catalytic</note>
    </ligand>
</feature>
<feature type="domain" description="CMP/dCMP-type deaminase" evidence="16">
    <location>
        <begin position="6"/>
        <end position="129"/>
    </location>
</feature>
<dbReference type="NCBIfam" id="TIGR00227">
    <property type="entry name" value="ribD_Cterm"/>
    <property type="match status" value="1"/>
</dbReference>
<dbReference type="Pfam" id="PF01872">
    <property type="entry name" value="RibD_C"/>
    <property type="match status" value="1"/>
</dbReference>
<dbReference type="InterPro" id="IPR016192">
    <property type="entry name" value="APOBEC/CMP_deaminase_Zn-bd"/>
</dbReference>
<feature type="binding site" evidence="14">
    <location>
        <position position="160"/>
    </location>
    <ligand>
        <name>NADP(+)</name>
        <dbReference type="ChEBI" id="CHEBI:58349"/>
    </ligand>
</feature>
<dbReference type="GO" id="GO:0008835">
    <property type="term" value="F:diaminohydroxyphosphoribosylaminopyrimidine deaminase activity"/>
    <property type="evidence" value="ECO:0007669"/>
    <property type="project" value="UniProtKB-EC"/>
</dbReference>
<sequence>MAHTFPNDEAAMRRALELAGRGLGYVEPNPPVGAVIVDKHRNLIAEGFHERFGGPHAEVNALVAAGDRARGQTMFVTLEPCCHTGKTGPCSRAVIEAGIKRVVVAMRDPAPHVDGGGLSELEAAGLEVVVGLCEREARELTAPFVTLISEKRPWVHAKWAMTLDGKIASRTGHSQWISGAESRQVVHELRGRMDAVIVGAGTAAADDPQLTARPPGPRTATRIVIDSGAMLSLESKLVATAREVPVLVFAGEKAGAERVAALQAARVEVIQLPVDGASHLDPAAVLEVLGRRQMTNVLIEGGGGLLGSFFDRDLIDEAHVFVAPKLVGGKDAIDPVGGEGLATIPSKSQFRDFSIKQTGDDVYLHGQRSRDWIGGPVTAAD</sequence>
<feature type="binding site" evidence="14">
    <location>
        <position position="206"/>
    </location>
    <ligand>
        <name>substrate</name>
    </ligand>
</feature>
<evidence type="ECO:0000256" key="1">
    <source>
        <dbReference type="ARBA" id="ARBA00002151"/>
    </source>
</evidence>
<keyword evidence="6 12" id="KW-0686">Riboflavin biosynthesis</keyword>
<feature type="binding site" evidence="14">
    <location>
        <begin position="302"/>
        <end position="308"/>
    </location>
    <ligand>
        <name>NADP(+)</name>
        <dbReference type="ChEBI" id="CHEBI:58349"/>
    </ligand>
</feature>
<evidence type="ECO:0000256" key="2">
    <source>
        <dbReference type="ARBA" id="ARBA00004882"/>
    </source>
</evidence>
<dbReference type="GO" id="GO:0008703">
    <property type="term" value="F:5-amino-6-(5-phosphoribosylamino)uracil reductase activity"/>
    <property type="evidence" value="ECO:0007669"/>
    <property type="project" value="UniProtKB-EC"/>
</dbReference>
<dbReference type="Pfam" id="PF00383">
    <property type="entry name" value="dCMP_cyt_deam_1"/>
    <property type="match status" value="1"/>
</dbReference>
<evidence type="ECO:0000256" key="11">
    <source>
        <dbReference type="ARBA" id="ARBA00023268"/>
    </source>
</evidence>
<feature type="binding site" evidence="14">
    <location>
        <position position="202"/>
    </location>
    <ligand>
        <name>NADP(+)</name>
        <dbReference type="ChEBI" id="CHEBI:58349"/>
    </ligand>
</feature>
<comment type="similarity">
    <text evidence="4 12">In the N-terminal section; belongs to the cytidine and deoxycytidylate deaminase family.</text>
</comment>
<dbReference type="Gene3D" id="3.40.430.10">
    <property type="entry name" value="Dihydrofolate Reductase, subunit A"/>
    <property type="match status" value="1"/>
</dbReference>
<dbReference type="NCBIfam" id="TIGR00326">
    <property type="entry name" value="eubact_ribD"/>
    <property type="match status" value="1"/>
</dbReference>
<comment type="cofactor">
    <cofactor evidence="12 15">
        <name>Zn(2+)</name>
        <dbReference type="ChEBI" id="CHEBI:29105"/>
    </cofactor>
    <text evidence="12 15">Binds 1 zinc ion.</text>
</comment>
<evidence type="ECO:0000256" key="8">
    <source>
        <dbReference type="ARBA" id="ARBA00022833"/>
    </source>
</evidence>
<comment type="pathway">
    <text evidence="2 12">Cofactor biosynthesis; riboflavin biosynthesis; 5-amino-6-(D-ribitylamino)uracil from GTP: step 2/4.</text>
</comment>
<keyword evidence="10 12" id="KW-0560">Oxidoreductase</keyword>
<evidence type="ECO:0000256" key="7">
    <source>
        <dbReference type="ARBA" id="ARBA00022723"/>
    </source>
</evidence>
<proteinExistence type="inferred from homology"/>
<dbReference type="UniPathway" id="UPA00275">
    <property type="reaction ID" value="UER00401"/>
</dbReference>
<dbReference type="InterPro" id="IPR002125">
    <property type="entry name" value="CMP_dCMP_dom"/>
</dbReference>
<dbReference type="InterPro" id="IPR002734">
    <property type="entry name" value="RibDG_C"/>
</dbReference>
<evidence type="ECO:0000256" key="4">
    <source>
        <dbReference type="ARBA" id="ARBA00005259"/>
    </source>
</evidence>
<evidence type="ECO:0000259" key="16">
    <source>
        <dbReference type="PROSITE" id="PS51747"/>
    </source>
</evidence>
<dbReference type="SUPFAM" id="SSF53927">
    <property type="entry name" value="Cytidine deaminase-like"/>
    <property type="match status" value="1"/>
</dbReference>
<dbReference type="CDD" id="cd01284">
    <property type="entry name" value="Riboflavin_deaminase-reductase"/>
    <property type="match status" value="1"/>
</dbReference>
<evidence type="ECO:0000256" key="10">
    <source>
        <dbReference type="ARBA" id="ARBA00023002"/>
    </source>
</evidence>
<dbReference type="EC" id="3.5.4.26" evidence="12"/>
<evidence type="ECO:0000256" key="14">
    <source>
        <dbReference type="PIRSR" id="PIRSR006769-2"/>
    </source>
</evidence>
<dbReference type="AlphaFoldDB" id="A0A517R4P6"/>
<dbReference type="InterPro" id="IPR004794">
    <property type="entry name" value="Eubact_RibD"/>
</dbReference>
<feature type="binding site" evidence="15">
    <location>
        <position position="81"/>
    </location>
    <ligand>
        <name>Zn(2+)</name>
        <dbReference type="ChEBI" id="CHEBI:29105"/>
        <note>catalytic</note>
    </ligand>
</feature>
<feature type="active site" description="Proton donor" evidence="13">
    <location>
        <position position="58"/>
    </location>
</feature>
<dbReference type="GO" id="GO:0009231">
    <property type="term" value="P:riboflavin biosynthetic process"/>
    <property type="evidence" value="ECO:0007669"/>
    <property type="project" value="UniProtKB-UniPathway"/>
</dbReference>
<comment type="similarity">
    <text evidence="5 12">In the C-terminal section; belongs to the HTP reductase family.</text>
</comment>
<feature type="binding site" evidence="14">
    <location>
        <position position="176"/>
    </location>
    <ligand>
        <name>NADP(+)</name>
        <dbReference type="ChEBI" id="CHEBI:58349"/>
    </ligand>
</feature>
<evidence type="ECO:0000256" key="6">
    <source>
        <dbReference type="ARBA" id="ARBA00022619"/>
    </source>
</evidence>
<reference evidence="17 18" key="1">
    <citation type="submission" date="2019-02" db="EMBL/GenBank/DDBJ databases">
        <title>Deep-cultivation of Planctomycetes and their phenomic and genomic characterization uncovers novel biology.</title>
        <authorList>
            <person name="Wiegand S."/>
            <person name="Jogler M."/>
            <person name="Boedeker C."/>
            <person name="Pinto D."/>
            <person name="Vollmers J."/>
            <person name="Rivas-Marin E."/>
            <person name="Kohn T."/>
            <person name="Peeters S.H."/>
            <person name="Heuer A."/>
            <person name="Rast P."/>
            <person name="Oberbeckmann S."/>
            <person name="Bunk B."/>
            <person name="Jeske O."/>
            <person name="Meyerdierks A."/>
            <person name="Storesund J.E."/>
            <person name="Kallscheuer N."/>
            <person name="Luecker S."/>
            <person name="Lage O.M."/>
            <person name="Pohl T."/>
            <person name="Merkel B.J."/>
            <person name="Hornburger P."/>
            <person name="Mueller R.-W."/>
            <person name="Bruemmer F."/>
            <person name="Labrenz M."/>
            <person name="Spormann A.M."/>
            <person name="Op den Camp H."/>
            <person name="Overmann J."/>
            <person name="Amann R."/>
            <person name="Jetten M.S.M."/>
            <person name="Mascher T."/>
            <person name="Medema M.H."/>
            <person name="Devos D.P."/>
            <person name="Kaster A.-K."/>
            <person name="Ovreas L."/>
            <person name="Rohde M."/>
            <person name="Galperin M.Y."/>
            <person name="Jogler C."/>
        </authorList>
    </citation>
    <scope>NUCLEOTIDE SEQUENCE [LARGE SCALE GENOMIC DNA]</scope>
    <source>
        <strain evidence="17 18">Pan189</strain>
    </source>
</reference>
<comment type="catalytic activity">
    <reaction evidence="12">
        <text>2,5-diamino-6-hydroxy-4-(5-phosphoribosylamino)-pyrimidine + H2O + H(+) = 5-amino-6-(5-phospho-D-ribosylamino)uracil + NH4(+)</text>
        <dbReference type="Rhea" id="RHEA:21868"/>
        <dbReference type="ChEBI" id="CHEBI:15377"/>
        <dbReference type="ChEBI" id="CHEBI:15378"/>
        <dbReference type="ChEBI" id="CHEBI:28938"/>
        <dbReference type="ChEBI" id="CHEBI:58453"/>
        <dbReference type="ChEBI" id="CHEBI:58614"/>
        <dbReference type="EC" id="3.5.4.26"/>
    </reaction>
</comment>
<evidence type="ECO:0000256" key="12">
    <source>
        <dbReference type="PIRNR" id="PIRNR006769"/>
    </source>
</evidence>
<dbReference type="Proteomes" id="UP000317318">
    <property type="component" value="Chromosome"/>
</dbReference>
<gene>
    <name evidence="17" type="primary">ribD</name>
    <name evidence="17" type="ORF">Pan189_32500</name>
</gene>
<dbReference type="Gene3D" id="3.40.140.10">
    <property type="entry name" value="Cytidine Deaminase, domain 2"/>
    <property type="match status" value="1"/>
</dbReference>
<evidence type="ECO:0000313" key="17">
    <source>
        <dbReference type="EMBL" id="QDT38851.1"/>
    </source>
</evidence>
<evidence type="ECO:0000256" key="3">
    <source>
        <dbReference type="ARBA" id="ARBA00004910"/>
    </source>
</evidence>
<comment type="function">
    <text evidence="1 12">Converts 2,5-diamino-6-(ribosylamino)-4(3h)-pyrimidinone 5'-phosphate into 5-amino-6-(ribosylamino)-2,4(1h,3h)-pyrimidinedione 5'-phosphate.</text>
</comment>
<evidence type="ECO:0000256" key="15">
    <source>
        <dbReference type="PIRSR" id="PIRSR006769-3"/>
    </source>
</evidence>
<dbReference type="PIRSF" id="PIRSF006769">
    <property type="entry name" value="RibD"/>
    <property type="match status" value="1"/>
</dbReference>
<keyword evidence="18" id="KW-1185">Reference proteome</keyword>
<dbReference type="EMBL" id="CP036268">
    <property type="protein sequence ID" value="QDT38851.1"/>
    <property type="molecule type" value="Genomic_DNA"/>
</dbReference>
<comment type="pathway">
    <text evidence="3 12">Cofactor biosynthesis; riboflavin biosynthesis; 5-amino-6-(D-ribitylamino)uracil from GTP: step 3/4.</text>
</comment>
<dbReference type="KEGG" id="svp:Pan189_32500"/>
<feature type="binding site" evidence="14">
    <location>
        <position position="174"/>
    </location>
    <ligand>
        <name>substrate</name>
    </ligand>
</feature>
<dbReference type="EC" id="1.1.1.193" evidence="12"/>
<dbReference type="InterPro" id="IPR050765">
    <property type="entry name" value="Riboflavin_Biosynth_HTPR"/>
</dbReference>
<keyword evidence="9 12" id="KW-0521">NADP</keyword>
<dbReference type="InterPro" id="IPR024072">
    <property type="entry name" value="DHFR-like_dom_sf"/>
</dbReference>
<feature type="binding site" evidence="15">
    <location>
        <position position="56"/>
    </location>
    <ligand>
        <name>Zn(2+)</name>
        <dbReference type="ChEBI" id="CHEBI:29105"/>
        <note>catalytic</note>
    </ligand>
</feature>
<keyword evidence="7 12" id="KW-0479">Metal-binding</keyword>
<evidence type="ECO:0000313" key="18">
    <source>
        <dbReference type="Proteomes" id="UP000317318"/>
    </source>
</evidence>
<feature type="binding site" evidence="14">
    <location>
        <position position="213"/>
    </location>
    <ligand>
        <name>substrate</name>
    </ligand>
</feature>
<dbReference type="PROSITE" id="PS00903">
    <property type="entry name" value="CYT_DCMP_DEAMINASES_1"/>
    <property type="match status" value="1"/>
</dbReference>
<dbReference type="GO" id="GO:0050661">
    <property type="term" value="F:NADP binding"/>
    <property type="evidence" value="ECO:0007669"/>
    <property type="project" value="InterPro"/>
</dbReference>
<dbReference type="PROSITE" id="PS51747">
    <property type="entry name" value="CYT_DCMP_DEAMINASES_2"/>
    <property type="match status" value="1"/>
</dbReference>
<evidence type="ECO:0000256" key="13">
    <source>
        <dbReference type="PIRSR" id="PIRSR006769-1"/>
    </source>
</evidence>
<keyword evidence="8 12" id="KW-0862">Zinc</keyword>
<keyword evidence="12" id="KW-0378">Hydrolase</keyword>
<protein>
    <recommendedName>
        <fullName evidence="12">Riboflavin biosynthesis protein RibD</fullName>
    </recommendedName>
    <domain>
        <recommendedName>
            <fullName evidence="12">Diaminohydroxyphosphoribosylaminopyrimidine deaminase</fullName>
            <shortName evidence="12">DRAP deaminase</shortName>
            <ecNumber evidence="12">3.5.4.26</ecNumber>
        </recommendedName>
        <alternativeName>
            <fullName evidence="12">Riboflavin-specific deaminase</fullName>
        </alternativeName>
    </domain>
    <domain>
        <recommendedName>
            <fullName evidence="12">5-amino-6-(5-phosphoribosylamino)uracil reductase</fullName>
            <ecNumber evidence="12">1.1.1.193</ecNumber>
        </recommendedName>
        <alternativeName>
            <fullName evidence="12">HTP reductase</fullName>
        </alternativeName>
    </domain>
</protein>
<feature type="binding site" evidence="14">
    <location>
        <position position="190"/>
    </location>
    <ligand>
        <name>substrate</name>
    </ligand>
</feature>
<dbReference type="PANTHER" id="PTHR38011:SF7">
    <property type="entry name" value="2,5-DIAMINO-6-RIBOSYLAMINO-4(3H)-PYRIMIDINONE 5'-PHOSPHATE REDUCTASE"/>
    <property type="match status" value="1"/>
</dbReference>
<keyword evidence="11" id="KW-0511">Multifunctional enzyme</keyword>
<comment type="catalytic activity">
    <reaction evidence="12">
        <text>5-amino-6-(5-phospho-D-ribitylamino)uracil + NADP(+) = 5-amino-6-(5-phospho-D-ribosylamino)uracil + NADPH + H(+)</text>
        <dbReference type="Rhea" id="RHEA:17845"/>
        <dbReference type="ChEBI" id="CHEBI:15378"/>
        <dbReference type="ChEBI" id="CHEBI:57783"/>
        <dbReference type="ChEBI" id="CHEBI:58349"/>
        <dbReference type="ChEBI" id="CHEBI:58421"/>
        <dbReference type="ChEBI" id="CHEBI:58453"/>
        <dbReference type="EC" id="1.1.1.193"/>
    </reaction>
</comment>
<dbReference type="SUPFAM" id="SSF53597">
    <property type="entry name" value="Dihydrofolate reductase-like"/>
    <property type="match status" value="1"/>
</dbReference>
<feature type="binding site" evidence="14">
    <location>
        <position position="227"/>
    </location>
    <ligand>
        <name>NADP(+)</name>
        <dbReference type="ChEBI" id="CHEBI:58349"/>
    </ligand>
</feature>
<evidence type="ECO:0000256" key="9">
    <source>
        <dbReference type="ARBA" id="ARBA00022857"/>
    </source>
</evidence>
<feature type="binding site" evidence="14">
    <location>
        <position position="300"/>
    </location>
    <ligand>
        <name>substrate</name>
    </ligand>
</feature>
<dbReference type="GO" id="GO:0008270">
    <property type="term" value="F:zinc ion binding"/>
    <property type="evidence" value="ECO:0007669"/>
    <property type="project" value="InterPro"/>
</dbReference>
<feature type="binding site" evidence="14">
    <location>
        <position position="210"/>
    </location>
    <ligand>
        <name>substrate</name>
    </ligand>
</feature>
<dbReference type="PANTHER" id="PTHR38011">
    <property type="entry name" value="DIHYDROFOLATE REDUCTASE FAMILY PROTEIN (AFU_ORTHOLOGUE AFUA_8G06820)"/>
    <property type="match status" value="1"/>
</dbReference>
<dbReference type="InterPro" id="IPR011549">
    <property type="entry name" value="RibD_C"/>
</dbReference>
<organism evidence="17 18">
    <name type="scientific">Stratiformator vulcanicus</name>
    <dbReference type="NCBI Taxonomy" id="2527980"/>
    <lineage>
        <taxon>Bacteria</taxon>
        <taxon>Pseudomonadati</taxon>
        <taxon>Planctomycetota</taxon>
        <taxon>Planctomycetia</taxon>
        <taxon>Planctomycetales</taxon>
        <taxon>Planctomycetaceae</taxon>
        <taxon>Stratiformator</taxon>
    </lineage>
</organism>